<dbReference type="InterPro" id="IPR033643">
    <property type="entry name" value="SYLF_SH3YL1-like"/>
</dbReference>
<dbReference type="Proteomes" id="UP000038010">
    <property type="component" value="Unassembled WGS sequence"/>
</dbReference>
<accession>A0A0N0NLI8</accession>
<evidence type="ECO:0000256" key="2">
    <source>
        <dbReference type="ARBA" id="ARBA00022443"/>
    </source>
</evidence>
<evidence type="ECO:0000259" key="5">
    <source>
        <dbReference type="PROSITE" id="PS50002"/>
    </source>
</evidence>
<feature type="domain" description="SH3" evidence="5">
    <location>
        <begin position="360"/>
        <end position="421"/>
    </location>
</feature>
<organism evidence="6 7">
    <name type="scientific">Cyphellophora attinorum</name>
    <dbReference type="NCBI Taxonomy" id="1664694"/>
    <lineage>
        <taxon>Eukaryota</taxon>
        <taxon>Fungi</taxon>
        <taxon>Dikarya</taxon>
        <taxon>Ascomycota</taxon>
        <taxon>Pezizomycotina</taxon>
        <taxon>Eurotiomycetes</taxon>
        <taxon>Chaetothyriomycetidae</taxon>
        <taxon>Chaetothyriales</taxon>
        <taxon>Cyphellophoraceae</taxon>
        <taxon>Cyphellophora</taxon>
    </lineage>
</organism>
<feature type="compositionally biased region" description="Polar residues" evidence="4">
    <location>
        <begin position="295"/>
        <end position="317"/>
    </location>
</feature>
<dbReference type="FunFam" id="2.30.30.40:FF:000100">
    <property type="entry name" value="SH3 domain-containing YSC84-like protein 1"/>
    <property type="match status" value="1"/>
</dbReference>
<dbReference type="PANTHER" id="PTHR15629">
    <property type="entry name" value="SH3YL1 PROTEIN"/>
    <property type="match status" value="1"/>
</dbReference>
<dbReference type="OrthoDB" id="443981at2759"/>
<evidence type="ECO:0000256" key="4">
    <source>
        <dbReference type="SAM" id="MobiDB-lite"/>
    </source>
</evidence>
<dbReference type="Pfam" id="PF04366">
    <property type="entry name" value="Ysc84"/>
    <property type="match status" value="1"/>
</dbReference>
<reference evidence="6 7" key="1">
    <citation type="submission" date="2015-06" db="EMBL/GenBank/DDBJ databases">
        <title>Draft genome of the ant-associated black yeast Phialophora attae CBS 131958.</title>
        <authorList>
            <person name="Moreno L.F."/>
            <person name="Stielow B.J."/>
            <person name="de Hoog S."/>
            <person name="Vicente V.A."/>
            <person name="Weiss V.A."/>
            <person name="de Vries M."/>
            <person name="Cruz L.M."/>
            <person name="Souza E.M."/>
        </authorList>
    </citation>
    <scope>NUCLEOTIDE SEQUENCE [LARGE SCALE GENOMIC DNA]</scope>
    <source>
        <strain evidence="6 7">CBS 131958</strain>
    </source>
</reference>
<dbReference type="CDD" id="cd11525">
    <property type="entry name" value="SYLF_SH3YL1_like"/>
    <property type="match status" value="1"/>
</dbReference>
<sequence>MPLNIHNPLPASMRSECKKAGRILASFVDPRQSFGPDKVIPPSVLSNAKGLAVITVFKAGFLGSGRFGSGIVVARLSDGTWSAPSAIGTIGGGFGGQIGFELTDFVFILNDYNAVKTFSQAASVTLGGNVSIAAGPVGRNAEAAGAASMKGVAGVFAYSKTKGAFAGVSLEGSVLIERRDANQKMYNGRITARQLLEGAIRPPPSADPLMNVLNTRVFSGNAAGADSMYNDIPVYDDNRDNVVWEGRSGDAYGAGVRTNRSNTVGSRNGEDEYEYRDNPKRANTWQDDVYDQGFNSPQRTGTGTFGSRANPSETFDNMGNRRSRASTLQNDYTGNSFGDKPARPTAPKPIFRQKTGLGDLKSDQAVALFTFEGEQDGDLSFKKNDIITITKRTENKSDWWTGRSEDGRVGIFPSNYVEAAS</sequence>
<dbReference type="PRINTS" id="PR00452">
    <property type="entry name" value="SH3DOMAIN"/>
</dbReference>
<dbReference type="InterPro" id="IPR051702">
    <property type="entry name" value="SH3_domain_YSC84-like"/>
</dbReference>
<dbReference type="VEuPathDB" id="FungiDB:AB675_5112"/>
<evidence type="ECO:0000313" key="7">
    <source>
        <dbReference type="Proteomes" id="UP000038010"/>
    </source>
</evidence>
<evidence type="ECO:0000313" key="6">
    <source>
        <dbReference type="EMBL" id="KPI39228.1"/>
    </source>
</evidence>
<evidence type="ECO:0000256" key="3">
    <source>
        <dbReference type="PROSITE-ProRule" id="PRU00192"/>
    </source>
</evidence>
<dbReference type="PANTHER" id="PTHR15629:SF2">
    <property type="entry name" value="SH3 DOMAIN-CONTAINING YSC84-LIKE PROTEIN 1"/>
    <property type="match status" value="1"/>
</dbReference>
<dbReference type="Pfam" id="PF00018">
    <property type="entry name" value="SH3_1"/>
    <property type="match status" value="1"/>
</dbReference>
<feature type="region of interest" description="Disordered" evidence="4">
    <location>
        <begin position="329"/>
        <end position="348"/>
    </location>
</feature>
<feature type="region of interest" description="Disordered" evidence="4">
    <location>
        <begin position="295"/>
        <end position="321"/>
    </location>
</feature>
<dbReference type="STRING" id="1664694.A0A0N0NLI8"/>
<name>A0A0N0NLI8_9EURO</name>
<dbReference type="InterPro" id="IPR007461">
    <property type="entry name" value="Ysc84_actin-binding"/>
</dbReference>
<dbReference type="RefSeq" id="XP_017999191.1">
    <property type="nucleotide sequence ID" value="XM_018145299.1"/>
</dbReference>
<evidence type="ECO:0000256" key="1">
    <source>
        <dbReference type="ARBA" id="ARBA00007761"/>
    </source>
</evidence>
<dbReference type="GO" id="GO:0051666">
    <property type="term" value="P:actin cortical patch localization"/>
    <property type="evidence" value="ECO:0007669"/>
    <property type="project" value="TreeGrafter"/>
</dbReference>
<dbReference type="SUPFAM" id="SSF50044">
    <property type="entry name" value="SH3-domain"/>
    <property type="match status" value="1"/>
</dbReference>
<dbReference type="SMART" id="SM00326">
    <property type="entry name" value="SH3"/>
    <property type="match status" value="1"/>
</dbReference>
<dbReference type="AlphaFoldDB" id="A0A0N0NLI8"/>
<dbReference type="Gene3D" id="2.30.30.40">
    <property type="entry name" value="SH3 Domains"/>
    <property type="match status" value="1"/>
</dbReference>
<proteinExistence type="inferred from homology"/>
<dbReference type="GO" id="GO:0051015">
    <property type="term" value="F:actin filament binding"/>
    <property type="evidence" value="ECO:0007669"/>
    <property type="project" value="TreeGrafter"/>
</dbReference>
<dbReference type="InterPro" id="IPR036028">
    <property type="entry name" value="SH3-like_dom_sf"/>
</dbReference>
<dbReference type="InterPro" id="IPR001452">
    <property type="entry name" value="SH3_domain"/>
</dbReference>
<feature type="region of interest" description="Disordered" evidence="4">
    <location>
        <begin position="255"/>
        <end position="276"/>
    </location>
</feature>
<keyword evidence="2 3" id="KW-0728">SH3 domain</keyword>
<protein>
    <submittedName>
        <fullName evidence="6">SH3 domain-containing protein</fullName>
    </submittedName>
</protein>
<dbReference type="PROSITE" id="PS50002">
    <property type="entry name" value="SH3"/>
    <property type="match status" value="1"/>
</dbReference>
<dbReference type="EMBL" id="LFJN01000015">
    <property type="protein sequence ID" value="KPI39228.1"/>
    <property type="molecule type" value="Genomic_DNA"/>
</dbReference>
<dbReference type="GO" id="GO:0051017">
    <property type="term" value="P:actin filament bundle assembly"/>
    <property type="evidence" value="ECO:0007669"/>
    <property type="project" value="TreeGrafter"/>
</dbReference>
<dbReference type="GO" id="GO:0035091">
    <property type="term" value="F:phosphatidylinositol binding"/>
    <property type="evidence" value="ECO:0007669"/>
    <property type="project" value="TreeGrafter"/>
</dbReference>
<dbReference type="GO" id="GO:0030479">
    <property type="term" value="C:actin cortical patch"/>
    <property type="evidence" value="ECO:0007669"/>
    <property type="project" value="TreeGrafter"/>
</dbReference>
<keyword evidence="7" id="KW-1185">Reference proteome</keyword>
<comment type="similarity">
    <text evidence="1">Belongs to the SH3YL1 family.</text>
</comment>
<dbReference type="GeneID" id="28737179"/>
<gene>
    <name evidence="6" type="ORF">AB675_5112</name>
</gene>
<comment type="caution">
    <text evidence="6">The sequence shown here is derived from an EMBL/GenBank/DDBJ whole genome shotgun (WGS) entry which is preliminary data.</text>
</comment>